<evidence type="ECO:0000259" key="1">
    <source>
        <dbReference type="PROSITE" id="PS50943"/>
    </source>
</evidence>
<evidence type="ECO:0000313" key="3">
    <source>
        <dbReference type="Proteomes" id="UP000057158"/>
    </source>
</evidence>
<keyword evidence="3" id="KW-1185">Reference proteome</keyword>
<dbReference type="PROSITE" id="PS50943">
    <property type="entry name" value="HTH_CROC1"/>
    <property type="match status" value="1"/>
</dbReference>
<dbReference type="Gene3D" id="1.10.260.40">
    <property type="entry name" value="lambda repressor-like DNA-binding domains"/>
    <property type="match status" value="1"/>
</dbReference>
<proteinExistence type="predicted"/>
<gene>
    <name evidence="2" type="ORF">DSOUD_2878</name>
</gene>
<evidence type="ECO:0000313" key="2">
    <source>
        <dbReference type="EMBL" id="ALC17608.1"/>
    </source>
</evidence>
<dbReference type="PATRIC" id="fig|1603606.3.peg.3102"/>
<dbReference type="RefSeq" id="WP_053551606.1">
    <property type="nucleotide sequence ID" value="NZ_CP010802.1"/>
</dbReference>
<dbReference type="InterPro" id="IPR001387">
    <property type="entry name" value="Cro/C1-type_HTH"/>
</dbReference>
<dbReference type="Pfam" id="PF01381">
    <property type="entry name" value="HTH_3"/>
    <property type="match status" value="1"/>
</dbReference>
<name>A0A0M4D385_9BACT</name>
<organism evidence="2 3">
    <name type="scientific">Desulfuromonas soudanensis</name>
    <dbReference type="NCBI Taxonomy" id="1603606"/>
    <lineage>
        <taxon>Bacteria</taxon>
        <taxon>Pseudomonadati</taxon>
        <taxon>Thermodesulfobacteriota</taxon>
        <taxon>Desulfuromonadia</taxon>
        <taxon>Desulfuromonadales</taxon>
        <taxon>Desulfuromonadaceae</taxon>
        <taxon>Desulfuromonas</taxon>
    </lineage>
</organism>
<feature type="domain" description="HTH cro/C1-type" evidence="1">
    <location>
        <begin position="15"/>
        <end position="69"/>
    </location>
</feature>
<dbReference type="AlphaFoldDB" id="A0A0M4D385"/>
<accession>A0A0M4D385</accession>
<dbReference type="CDD" id="cd00093">
    <property type="entry name" value="HTH_XRE"/>
    <property type="match status" value="1"/>
</dbReference>
<dbReference type="GO" id="GO:0003677">
    <property type="term" value="F:DNA binding"/>
    <property type="evidence" value="ECO:0007669"/>
    <property type="project" value="InterPro"/>
</dbReference>
<dbReference type="Proteomes" id="UP000057158">
    <property type="component" value="Chromosome"/>
</dbReference>
<dbReference type="InterPro" id="IPR010982">
    <property type="entry name" value="Lambda_DNA-bd_dom_sf"/>
</dbReference>
<sequence length="83" mass="9046">MGTKATSPTSLGLIVRDARKKKGLSQTAAGKSVGIDQPTLSKIERGESNARIDTLFRLLAALDMEIILRPRNKASDQHEGDNW</sequence>
<dbReference type="SUPFAM" id="SSF47413">
    <property type="entry name" value="lambda repressor-like DNA-binding domains"/>
    <property type="match status" value="1"/>
</dbReference>
<reference evidence="2 3" key="1">
    <citation type="submission" date="2015-07" db="EMBL/GenBank/DDBJ databases">
        <title>Isolation and Genomic Characterization of a Novel Halophilic Metal-Reducing Deltaproteobacterium from the Deep Subsurface.</title>
        <authorList>
            <person name="Badalamenti J.P."/>
            <person name="Summers Z.M."/>
            <person name="Gralnick J.A."/>
            <person name="Bond D.R."/>
        </authorList>
    </citation>
    <scope>NUCLEOTIDE SEQUENCE [LARGE SCALE GENOMIC DNA]</scope>
    <source>
        <strain evidence="2 3">WTL</strain>
    </source>
</reference>
<dbReference type="EMBL" id="CP010802">
    <property type="protein sequence ID" value="ALC17608.1"/>
    <property type="molecule type" value="Genomic_DNA"/>
</dbReference>
<dbReference type="SMART" id="SM00530">
    <property type="entry name" value="HTH_XRE"/>
    <property type="match status" value="1"/>
</dbReference>
<dbReference type="OrthoDB" id="9154356at2"/>
<protein>
    <submittedName>
        <fullName evidence="2">Transcriptional regulator, XRE family</fullName>
    </submittedName>
</protein>
<dbReference type="KEGG" id="des:DSOUD_2878"/>
<dbReference type="STRING" id="1603606.DSOUD_2878"/>